<dbReference type="PROSITE" id="PS50110">
    <property type="entry name" value="RESPONSE_REGULATORY"/>
    <property type="match status" value="1"/>
</dbReference>
<dbReference type="InterPro" id="IPR009057">
    <property type="entry name" value="Homeodomain-like_sf"/>
</dbReference>
<evidence type="ECO:0000256" key="4">
    <source>
        <dbReference type="ARBA" id="ARBA00022553"/>
    </source>
</evidence>
<dbReference type="RefSeq" id="WP_114297266.1">
    <property type="nucleotide sequence ID" value="NZ_QPJT01000007.1"/>
</dbReference>
<evidence type="ECO:0000259" key="11">
    <source>
        <dbReference type="PROSITE" id="PS01124"/>
    </source>
</evidence>
<dbReference type="Pfam" id="PF00072">
    <property type="entry name" value="Response_reg"/>
    <property type="match status" value="1"/>
</dbReference>
<dbReference type="InterPro" id="IPR001789">
    <property type="entry name" value="Sig_transdc_resp-reg_receiver"/>
</dbReference>
<evidence type="ECO:0000313" key="14">
    <source>
        <dbReference type="Proteomes" id="UP000253034"/>
    </source>
</evidence>
<protein>
    <recommendedName>
        <fullName evidence="2">Stage 0 sporulation protein A homolog</fullName>
    </recommendedName>
</protein>
<dbReference type="SUPFAM" id="SSF46689">
    <property type="entry name" value="Homeodomain-like"/>
    <property type="match status" value="2"/>
</dbReference>
<dbReference type="EMBL" id="QPJT01000007">
    <property type="protein sequence ID" value="RCX17551.1"/>
    <property type="molecule type" value="Genomic_DNA"/>
</dbReference>
<comment type="subcellular location">
    <subcellularLocation>
        <location evidence="1">Cytoplasm</location>
    </subcellularLocation>
</comment>
<evidence type="ECO:0000256" key="2">
    <source>
        <dbReference type="ARBA" id="ARBA00018672"/>
    </source>
</evidence>
<evidence type="ECO:0000259" key="12">
    <source>
        <dbReference type="PROSITE" id="PS50110"/>
    </source>
</evidence>
<feature type="modified residue" description="4-aspartylphosphate" evidence="10">
    <location>
        <position position="55"/>
    </location>
</feature>
<evidence type="ECO:0000256" key="6">
    <source>
        <dbReference type="ARBA" id="ARBA00023015"/>
    </source>
</evidence>
<dbReference type="InterPro" id="IPR011006">
    <property type="entry name" value="CheY-like_superfamily"/>
</dbReference>
<name>A0A369B7Z9_9FIRM</name>
<proteinExistence type="predicted"/>
<comment type="function">
    <text evidence="9">May play the central regulatory role in sporulation. It may be an element of the effector pathway responsible for the activation of sporulation genes in response to nutritional stress. Spo0A may act in concert with spo0H (a sigma factor) to control the expression of some genes that are critical to the sporulation process.</text>
</comment>
<accession>A0A369B7Z9</accession>
<keyword evidence="3" id="KW-0963">Cytoplasm</keyword>
<reference evidence="13 14" key="1">
    <citation type="submission" date="2018-07" db="EMBL/GenBank/DDBJ databases">
        <title>Genomic Encyclopedia of Type Strains, Phase IV (KMG-IV): sequencing the most valuable type-strain genomes for metagenomic binning, comparative biology and taxonomic classification.</title>
        <authorList>
            <person name="Goeker M."/>
        </authorList>
    </citation>
    <scope>NUCLEOTIDE SEQUENCE [LARGE SCALE GENOMIC DNA]</scope>
    <source>
        <strain evidence="13 14">DSM 27016</strain>
    </source>
</reference>
<dbReference type="SMART" id="SM00342">
    <property type="entry name" value="HTH_ARAC"/>
    <property type="match status" value="1"/>
</dbReference>
<keyword evidence="6" id="KW-0805">Transcription regulation</keyword>
<dbReference type="InterPro" id="IPR051552">
    <property type="entry name" value="HptR"/>
</dbReference>
<dbReference type="GO" id="GO:0003700">
    <property type="term" value="F:DNA-binding transcription factor activity"/>
    <property type="evidence" value="ECO:0007669"/>
    <property type="project" value="InterPro"/>
</dbReference>
<keyword evidence="14" id="KW-1185">Reference proteome</keyword>
<dbReference type="PROSITE" id="PS01124">
    <property type="entry name" value="HTH_ARAC_FAMILY_2"/>
    <property type="match status" value="1"/>
</dbReference>
<evidence type="ECO:0000256" key="3">
    <source>
        <dbReference type="ARBA" id="ARBA00022490"/>
    </source>
</evidence>
<feature type="domain" description="HTH araC/xylS-type" evidence="11">
    <location>
        <begin position="440"/>
        <end position="538"/>
    </location>
</feature>
<dbReference type="SUPFAM" id="SSF52172">
    <property type="entry name" value="CheY-like"/>
    <property type="match status" value="1"/>
</dbReference>
<dbReference type="PANTHER" id="PTHR42713:SF3">
    <property type="entry name" value="TRANSCRIPTIONAL REGULATORY PROTEIN HPTR"/>
    <property type="match status" value="1"/>
</dbReference>
<organism evidence="13 14">
    <name type="scientific">Anaerobacterium chartisolvens</name>
    <dbReference type="NCBI Taxonomy" id="1297424"/>
    <lineage>
        <taxon>Bacteria</taxon>
        <taxon>Bacillati</taxon>
        <taxon>Bacillota</taxon>
        <taxon>Clostridia</taxon>
        <taxon>Eubacteriales</taxon>
        <taxon>Oscillospiraceae</taxon>
        <taxon>Anaerobacterium</taxon>
    </lineage>
</organism>
<dbReference type="CDD" id="cd17536">
    <property type="entry name" value="REC_YesN-like"/>
    <property type="match status" value="1"/>
</dbReference>
<dbReference type="GO" id="GO:0005737">
    <property type="term" value="C:cytoplasm"/>
    <property type="evidence" value="ECO:0007669"/>
    <property type="project" value="UniProtKB-SubCell"/>
</dbReference>
<evidence type="ECO:0000256" key="8">
    <source>
        <dbReference type="ARBA" id="ARBA00023163"/>
    </source>
</evidence>
<keyword evidence="5" id="KW-0902">Two-component regulatory system</keyword>
<evidence type="ECO:0000256" key="9">
    <source>
        <dbReference type="ARBA" id="ARBA00024867"/>
    </source>
</evidence>
<dbReference type="Gene3D" id="1.10.10.60">
    <property type="entry name" value="Homeodomain-like"/>
    <property type="match status" value="2"/>
</dbReference>
<evidence type="ECO:0000256" key="10">
    <source>
        <dbReference type="PROSITE-ProRule" id="PRU00169"/>
    </source>
</evidence>
<dbReference type="PANTHER" id="PTHR42713">
    <property type="entry name" value="HISTIDINE KINASE-RELATED"/>
    <property type="match status" value="1"/>
</dbReference>
<dbReference type="Gene3D" id="3.40.50.2300">
    <property type="match status" value="1"/>
</dbReference>
<keyword evidence="4 10" id="KW-0597">Phosphoprotein</keyword>
<evidence type="ECO:0000313" key="13">
    <source>
        <dbReference type="EMBL" id="RCX17551.1"/>
    </source>
</evidence>
<dbReference type="Proteomes" id="UP000253034">
    <property type="component" value="Unassembled WGS sequence"/>
</dbReference>
<keyword evidence="7" id="KW-0238">DNA-binding</keyword>
<evidence type="ECO:0000256" key="1">
    <source>
        <dbReference type="ARBA" id="ARBA00004496"/>
    </source>
</evidence>
<dbReference type="InterPro" id="IPR018060">
    <property type="entry name" value="HTH_AraC"/>
</dbReference>
<dbReference type="AlphaFoldDB" id="A0A369B7Z9"/>
<gene>
    <name evidence="13" type="ORF">DFR58_10797</name>
</gene>
<comment type="caution">
    <text evidence="13">The sequence shown here is derived from an EMBL/GenBank/DDBJ whole genome shotgun (WGS) entry which is preliminary data.</text>
</comment>
<dbReference type="SMART" id="SM00448">
    <property type="entry name" value="REC"/>
    <property type="match status" value="1"/>
</dbReference>
<dbReference type="Pfam" id="PF12833">
    <property type="entry name" value="HTH_18"/>
    <property type="match status" value="1"/>
</dbReference>
<dbReference type="GO" id="GO:0000160">
    <property type="term" value="P:phosphorelay signal transduction system"/>
    <property type="evidence" value="ECO:0007669"/>
    <property type="project" value="UniProtKB-KW"/>
</dbReference>
<evidence type="ECO:0000256" key="5">
    <source>
        <dbReference type="ARBA" id="ARBA00023012"/>
    </source>
</evidence>
<sequence length="540" mass="62566">MFKVLIVDDEAIIRKGLKNVVNWKQFDCEICGEAADGLKGCEMIKEFLPDIIVTDIKMPEIDGLAMMRQIKELVPDSKVIILTGYRDFEYIQEAIKLGAFDFILKPSKIEELNSVVGRAVKELKFKRDRDEEFSKLKKLFEQNVPVLREKLLYDIIYGINTNETDIDEKMKLFNVNIGRFTLVVVENEIEEENGKKLDQYDKHLYQFGIINTFDEIFADIFNVISISLNNKWFAFILQSDKNLENLTEAINGKCVYLQQIIQNCFGFTVTIAISSEGEGALQLPQKLIECREALEHKFYIGNNSIIFFSDLNSFFICHDYTELESYQKFLLEGIKSGNIKAVKNVLQDILDYINSLGAADKEYLKNFYWNTISLINNVRISVLAADNDKSADRKDISSLYKMIERCDNIKDLNGILEDVSLSIAEKVNSFNNKSMKLVLRKAMDYLREHYNEQITLNEVSGHTYVSTYYISRIFKKELGKNFVDCLNEIRIEKAKELLKDIRYKTYEVAEMVGIPDAHYFSKLFKKYEGLTPTEYKDSIK</sequence>
<keyword evidence="8" id="KW-0804">Transcription</keyword>
<dbReference type="OrthoDB" id="1736396at2"/>
<feature type="domain" description="Response regulatory" evidence="12">
    <location>
        <begin position="3"/>
        <end position="120"/>
    </location>
</feature>
<evidence type="ECO:0000256" key="7">
    <source>
        <dbReference type="ARBA" id="ARBA00023125"/>
    </source>
</evidence>
<dbReference type="GO" id="GO:0043565">
    <property type="term" value="F:sequence-specific DNA binding"/>
    <property type="evidence" value="ECO:0007669"/>
    <property type="project" value="InterPro"/>
</dbReference>